<dbReference type="PANTHER" id="PTHR43214">
    <property type="entry name" value="TWO-COMPONENT RESPONSE REGULATOR"/>
    <property type="match status" value="1"/>
</dbReference>
<dbReference type="SMART" id="SM00421">
    <property type="entry name" value="HTH_LUXR"/>
    <property type="match status" value="1"/>
</dbReference>
<keyword evidence="4" id="KW-0238">DNA-binding</keyword>
<dbReference type="GO" id="GO:0000160">
    <property type="term" value="P:phosphorelay signal transduction system"/>
    <property type="evidence" value="ECO:0007669"/>
    <property type="project" value="UniProtKB-KW"/>
</dbReference>
<dbReference type="PRINTS" id="PR00038">
    <property type="entry name" value="HTHLUXR"/>
</dbReference>
<dbReference type="GO" id="GO:0006355">
    <property type="term" value="P:regulation of DNA-templated transcription"/>
    <property type="evidence" value="ECO:0007669"/>
    <property type="project" value="InterPro"/>
</dbReference>
<dbReference type="CDD" id="cd17535">
    <property type="entry name" value="REC_NarL-like"/>
    <property type="match status" value="1"/>
</dbReference>
<evidence type="ECO:0000259" key="7">
    <source>
        <dbReference type="PROSITE" id="PS50043"/>
    </source>
</evidence>
<keyword evidence="5" id="KW-0804">Transcription</keyword>
<dbReference type="InterPro" id="IPR016032">
    <property type="entry name" value="Sig_transdc_resp-reg_C-effctor"/>
</dbReference>
<comment type="caution">
    <text evidence="9">The sequence shown here is derived from an EMBL/GenBank/DDBJ whole genome shotgun (WGS) entry which is preliminary data.</text>
</comment>
<dbReference type="InterPro" id="IPR011006">
    <property type="entry name" value="CheY-like_superfamily"/>
</dbReference>
<keyword evidence="2" id="KW-0902">Two-component regulatory system</keyword>
<evidence type="ECO:0000256" key="2">
    <source>
        <dbReference type="ARBA" id="ARBA00023012"/>
    </source>
</evidence>
<dbReference type="SMART" id="SM00448">
    <property type="entry name" value="REC"/>
    <property type="match status" value="1"/>
</dbReference>
<dbReference type="SUPFAM" id="SSF52172">
    <property type="entry name" value="CheY-like"/>
    <property type="match status" value="1"/>
</dbReference>
<reference evidence="9 10" key="1">
    <citation type="submission" date="2018-08" db="EMBL/GenBank/DDBJ databases">
        <title>Genomic Encyclopedia of Type Strains, Phase III (KMG-III): the genomes of soil and plant-associated and newly described type strains.</title>
        <authorList>
            <person name="Whitman W."/>
        </authorList>
    </citation>
    <scope>NUCLEOTIDE SEQUENCE [LARGE SCALE GENOMIC DNA]</scope>
    <source>
        <strain evidence="9 10">CECT 7375</strain>
    </source>
</reference>
<keyword evidence="1 6" id="KW-0597">Phosphoprotein</keyword>
<evidence type="ECO:0000313" key="10">
    <source>
        <dbReference type="Proteomes" id="UP000256542"/>
    </source>
</evidence>
<gene>
    <name evidence="9" type="ORF">DFP81_101309</name>
</gene>
<evidence type="ECO:0000256" key="5">
    <source>
        <dbReference type="ARBA" id="ARBA00023163"/>
    </source>
</evidence>
<dbReference type="PROSITE" id="PS00622">
    <property type="entry name" value="HTH_LUXR_1"/>
    <property type="match status" value="1"/>
</dbReference>
<dbReference type="InterPro" id="IPR000792">
    <property type="entry name" value="Tscrpt_reg_LuxR_C"/>
</dbReference>
<dbReference type="Proteomes" id="UP000256542">
    <property type="component" value="Unassembled WGS sequence"/>
</dbReference>
<evidence type="ECO:0000256" key="1">
    <source>
        <dbReference type="ARBA" id="ARBA00022553"/>
    </source>
</evidence>
<evidence type="ECO:0000256" key="4">
    <source>
        <dbReference type="ARBA" id="ARBA00023125"/>
    </source>
</evidence>
<name>A0A3E0DXB7_9GAMM</name>
<evidence type="ECO:0000313" key="9">
    <source>
        <dbReference type="EMBL" id="REG86741.1"/>
    </source>
</evidence>
<sequence>MSKVVPLLKILIVDDHDMVSQGISRVLQDVSGVTVVGIVHSGEEAIVQSRLLLPDIVLMDVHMPGIGGLGATKEIKRLTPKVKVIALSALEDSLYPVKLLEAGASGYLTKGTNTDELLEALHAVHKGERYIAKSVAQKMALAKYTIDSKGSPLETLSDRELQVAQMIVDCKRSTEIAEHLNVSPKTVSTYRTRIFSKLNIESDVELIHLAVRYNVLGMGS</sequence>
<protein>
    <submittedName>
        <fullName evidence="9">LuxR family two component transcriptional regulator</fullName>
    </submittedName>
</protein>
<keyword evidence="10" id="KW-1185">Reference proteome</keyword>
<dbReference type="GO" id="GO:0003677">
    <property type="term" value="F:DNA binding"/>
    <property type="evidence" value="ECO:0007669"/>
    <property type="project" value="UniProtKB-KW"/>
</dbReference>
<proteinExistence type="predicted"/>
<evidence type="ECO:0000256" key="3">
    <source>
        <dbReference type="ARBA" id="ARBA00023015"/>
    </source>
</evidence>
<dbReference type="EMBL" id="QUNG01000001">
    <property type="protein sequence ID" value="REG86741.1"/>
    <property type="molecule type" value="Genomic_DNA"/>
</dbReference>
<feature type="domain" description="Response regulatory" evidence="8">
    <location>
        <begin position="9"/>
        <end position="125"/>
    </location>
</feature>
<dbReference type="PROSITE" id="PS50110">
    <property type="entry name" value="RESPONSE_REGULATORY"/>
    <property type="match status" value="1"/>
</dbReference>
<dbReference type="PANTHER" id="PTHR43214:SF3">
    <property type="entry name" value="RESPONSE REGULATOR UVRY"/>
    <property type="match status" value="1"/>
</dbReference>
<dbReference type="InterPro" id="IPR039420">
    <property type="entry name" value="WalR-like"/>
</dbReference>
<organism evidence="9 10">
    <name type="scientific">Marinomonas pollencensis</name>
    <dbReference type="NCBI Taxonomy" id="491954"/>
    <lineage>
        <taxon>Bacteria</taxon>
        <taxon>Pseudomonadati</taxon>
        <taxon>Pseudomonadota</taxon>
        <taxon>Gammaproteobacteria</taxon>
        <taxon>Oceanospirillales</taxon>
        <taxon>Oceanospirillaceae</taxon>
        <taxon>Marinomonas</taxon>
    </lineage>
</organism>
<dbReference type="AlphaFoldDB" id="A0A3E0DXB7"/>
<dbReference type="InterPro" id="IPR001789">
    <property type="entry name" value="Sig_transdc_resp-reg_receiver"/>
</dbReference>
<feature type="domain" description="HTH luxR-type" evidence="7">
    <location>
        <begin position="149"/>
        <end position="214"/>
    </location>
</feature>
<dbReference type="Pfam" id="PF00072">
    <property type="entry name" value="Response_reg"/>
    <property type="match status" value="1"/>
</dbReference>
<dbReference type="InterPro" id="IPR058245">
    <property type="entry name" value="NreC/VraR/RcsB-like_REC"/>
</dbReference>
<evidence type="ECO:0000256" key="6">
    <source>
        <dbReference type="PROSITE-ProRule" id="PRU00169"/>
    </source>
</evidence>
<dbReference type="PROSITE" id="PS50043">
    <property type="entry name" value="HTH_LUXR_2"/>
    <property type="match status" value="1"/>
</dbReference>
<keyword evidence="3" id="KW-0805">Transcription regulation</keyword>
<dbReference type="SUPFAM" id="SSF46894">
    <property type="entry name" value="C-terminal effector domain of the bipartite response regulators"/>
    <property type="match status" value="1"/>
</dbReference>
<dbReference type="Gene3D" id="3.40.50.2300">
    <property type="match status" value="1"/>
</dbReference>
<feature type="modified residue" description="4-aspartylphosphate" evidence="6">
    <location>
        <position position="60"/>
    </location>
</feature>
<dbReference type="Pfam" id="PF00196">
    <property type="entry name" value="GerE"/>
    <property type="match status" value="1"/>
</dbReference>
<accession>A0A3E0DXB7</accession>
<evidence type="ECO:0000259" key="8">
    <source>
        <dbReference type="PROSITE" id="PS50110"/>
    </source>
</evidence>
<dbReference type="CDD" id="cd06170">
    <property type="entry name" value="LuxR_C_like"/>
    <property type="match status" value="1"/>
</dbReference>